<dbReference type="EMBL" id="CP036281">
    <property type="protein sequence ID" value="QDU78838.1"/>
    <property type="molecule type" value="Genomic_DNA"/>
</dbReference>
<organism evidence="3 4">
    <name type="scientific">Polystyrenella longa</name>
    <dbReference type="NCBI Taxonomy" id="2528007"/>
    <lineage>
        <taxon>Bacteria</taxon>
        <taxon>Pseudomonadati</taxon>
        <taxon>Planctomycetota</taxon>
        <taxon>Planctomycetia</taxon>
        <taxon>Planctomycetales</taxon>
        <taxon>Planctomycetaceae</taxon>
        <taxon>Polystyrenella</taxon>
    </lineage>
</organism>
<dbReference type="SUPFAM" id="SSF51430">
    <property type="entry name" value="NAD(P)-linked oxidoreductase"/>
    <property type="match status" value="1"/>
</dbReference>
<dbReference type="Proteomes" id="UP000317178">
    <property type="component" value="Chromosome"/>
</dbReference>
<dbReference type="OrthoDB" id="9773828at2"/>
<dbReference type="AlphaFoldDB" id="A0A518CHX9"/>
<dbReference type="CDD" id="cd19095">
    <property type="entry name" value="AKR_PA4992-like"/>
    <property type="match status" value="1"/>
</dbReference>
<evidence type="ECO:0000256" key="1">
    <source>
        <dbReference type="SAM" id="MobiDB-lite"/>
    </source>
</evidence>
<evidence type="ECO:0000259" key="2">
    <source>
        <dbReference type="Pfam" id="PF00248"/>
    </source>
</evidence>
<evidence type="ECO:0000313" key="3">
    <source>
        <dbReference type="EMBL" id="QDU78838.1"/>
    </source>
</evidence>
<dbReference type="PANTHER" id="PTHR43312:SF1">
    <property type="entry name" value="NADP-DEPENDENT OXIDOREDUCTASE DOMAIN-CONTAINING PROTEIN"/>
    <property type="match status" value="1"/>
</dbReference>
<dbReference type="Gene3D" id="3.20.20.100">
    <property type="entry name" value="NADP-dependent oxidoreductase domain"/>
    <property type="match status" value="1"/>
</dbReference>
<protein>
    <submittedName>
        <fullName evidence="3">General stress protein 69</fullName>
        <ecNumber evidence="3">1.1.1.-</ecNumber>
    </submittedName>
</protein>
<feature type="domain" description="NADP-dependent oxidoreductase" evidence="2">
    <location>
        <begin position="9"/>
        <end position="210"/>
    </location>
</feature>
<keyword evidence="4" id="KW-1185">Reference proteome</keyword>
<feature type="region of interest" description="Disordered" evidence="1">
    <location>
        <begin position="251"/>
        <end position="273"/>
    </location>
</feature>
<dbReference type="InterPro" id="IPR023210">
    <property type="entry name" value="NADP_OxRdtase_dom"/>
</dbReference>
<gene>
    <name evidence="3" type="primary">yhdN_1</name>
    <name evidence="3" type="ORF">Pla110_05420</name>
</gene>
<dbReference type="InterPro" id="IPR036812">
    <property type="entry name" value="NAD(P)_OxRdtase_dom_sf"/>
</dbReference>
<sequence length="273" mass="30043">MIDLASQPLGFGAFKIGRNQKIKYPTAYDLPSEAESARLLNAVLDLGIGYIDTAPAYGLSEERIGQGISHRRQEYILSTKVGEQFIDGESHYDFSAPSINASLDRSLALLQTDYLDIVLIHSSANDVEVLQQTDVVEVLQQRKAKGDIGAIGLSGKTIEAATLSLEWADLLMVEYHLEDRSHEPVILEASKRGMPVVVKKGLSAGHLSPREAIRFLFSNPYVTSLVVGSLNLEHLQQNLTLARQLGEETCLPKKPAYPSPERSPWDQDDPTCT</sequence>
<proteinExistence type="predicted"/>
<dbReference type="InterPro" id="IPR053135">
    <property type="entry name" value="AKR2_Oxidoreductase"/>
</dbReference>
<dbReference type="EC" id="1.1.1.-" evidence="3"/>
<name>A0A518CHX9_9PLAN</name>
<reference evidence="3 4" key="1">
    <citation type="submission" date="2019-02" db="EMBL/GenBank/DDBJ databases">
        <title>Deep-cultivation of Planctomycetes and their phenomic and genomic characterization uncovers novel biology.</title>
        <authorList>
            <person name="Wiegand S."/>
            <person name="Jogler M."/>
            <person name="Boedeker C."/>
            <person name="Pinto D."/>
            <person name="Vollmers J."/>
            <person name="Rivas-Marin E."/>
            <person name="Kohn T."/>
            <person name="Peeters S.H."/>
            <person name="Heuer A."/>
            <person name="Rast P."/>
            <person name="Oberbeckmann S."/>
            <person name="Bunk B."/>
            <person name="Jeske O."/>
            <person name="Meyerdierks A."/>
            <person name="Storesund J.E."/>
            <person name="Kallscheuer N."/>
            <person name="Luecker S."/>
            <person name="Lage O.M."/>
            <person name="Pohl T."/>
            <person name="Merkel B.J."/>
            <person name="Hornburger P."/>
            <person name="Mueller R.-W."/>
            <person name="Bruemmer F."/>
            <person name="Labrenz M."/>
            <person name="Spormann A.M."/>
            <person name="Op den Camp H."/>
            <person name="Overmann J."/>
            <person name="Amann R."/>
            <person name="Jetten M.S.M."/>
            <person name="Mascher T."/>
            <person name="Medema M.H."/>
            <person name="Devos D.P."/>
            <person name="Kaster A.-K."/>
            <person name="Ovreas L."/>
            <person name="Rohde M."/>
            <person name="Galperin M.Y."/>
            <person name="Jogler C."/>
        </authorList>
    </citation>
    <scope>NUCLEOTIDE SEQUENCE [LARGE SCALE GENOMIC DNA]</scope>
    <source>
        <strain evidence="3 4">Pla110</strain>
    </source>
</reference>
<dbReference type="RefSeq" id="WP_144992888.1">
    <property type="nucleotide sequence ID" value="NZ_CP036281.1"/>
</dbReference>
<dbReference type="PANTHER" id="PTHR43312">
    <property type="entry name" value="D-THREO-ALDOSE 1-DEHYDROGENASE"/>
    <property type="match status" value="1"/>
</dbReference>
<accession>A0A518CHX9</accession>
<dbReference type="GO" id="GO:0016491">
    <property type="term" value="F:oxidoreductase activity"/>
    <property type="evidence" value="ECO:0007669"/>
    <property type="project" value="UniProtKB-KW"/>
</dbReference>
<dbReference type="KEGG" id="plon:Pla110_05420"/>
<keyword evidence="3" id="KW-0560">Oxidoreductase</keyword>
<dbReference type="Pfam" id="PF00248">
    <property type="entry name" value="Aldo_ket_red"/>
    <property type="match status" value="1"/>
</dbReference>
<evidence type="ECO:0000313" key="4">
    <source>
        <dbReference type="Proteomes" id="UP000317178"/>
    </source>
</evidence>